<sequence length="316" mass="33554">MTHSPGSTLALGLALLCTAAAATAADDPLTRPIPGEWSDRWNRAQTPVKIHGDTYYVGVAGLSSVLIRSDDGLILIDGALPQSVPLIEANIRQLGFKVEDIKYILNSHAHFDHAGGIPALQRDSGATVVASASGVQGLKLGHAVPDDPQYGYVRKGAKAPPVTGATREMRDGEVLRLGGVEITAHDTFGHTPGSTSWTWKSCENGRCVNLVYADSLNSISAPGFHYLADDTHGDLSARFRASIRKVAALPCDILITAHPDVSGLDRKLQQAQAEPNPFIDAQACRVYAERAQTMLDARIAEEKAAAAGAKPKPQAR</sequence>
<dbReference type="EC" id="3.5.2.6" evidence="3"/>
<dbReference type="NCBIfam" id="NF012229">
    <property type="entry name" value="bla_class_B_core"/>
    <property type="match status" value="1"/>
</dbReference>
<evidence type="ECO:0000256" key="1">
    <source>
        <dbReference type="SAM" id="SignalP"/>
    </source>
</evidence>
<dbReference type="Gene3D" id="3.60.15.10">
    <property type="entry name" value="Ribonuclease Z/Hydroxyacylglutathione hydrolase-like"/>
    <property type="match status" value="1"/>
</dbReference>
<dbReference type="Proteomes" id="UP001595886">
    <property type="component" value="Unassembled WGS sequence"/>
</dbReference>
<dbReference type="PANTHER" id="PTHR42951">
    <property type="entry name" value="METALLO-BETA-LACTAMASE DOMAIN-CONTAINING"/>
    <property type="match status" value="1"/>
</dbReference>
<dbReference type="SMART" id="SM00849">
    <property type="entry name" value="Lactamase_B"/>
    <property type="match status" value="1"/>
</dbReference>
<dbReference type="RefSeq" id="WP_380021972.1">
    <property type="nucleotide sequence ID" value="NZ_JBHSHD010000010.1"/>
</dbReference>
<dbReference type="Pfam" id="PF00753">
    <property type="entry name" value="Lactamase_B"/>
    <property type="match status" value="1"/>
</dbReference>
<organism evidence="3 4">
    <name type="scientific">Dokdonella ginsengisoli</name>
    <dbReference type="NCBI Taxonomy" id="363846"/>
    <lineage>
        <taxon>Bacteria</taxon>
        <taxon>Pseudomonadati</taxon>
        <taxon>Pseudomonadota</taxon>
        <taxon>Gammaproteobacteria</taxon>
        <taxon>Lysobacterales</taxon>
        <taxon>Rhodanobacteraceae</taxon>
        <taxon>Dokdonella</taxon>
    </lineage>
</organism>
<evidence type="ECO:0000313" key="4">
    <source>
        <dbReference type="Proteomes" id="UP001595886"/>
    </source>
</evidence>
<proteinExistence type="predicted"/>
<dbReference type="InterPro" id="IPR001279">
    <property type="entry name" value="Metallo-B-lactamas"/>
</dbReference>
<accession>A0ABV9QYK8</accession>
<evidence type="ECO:0000313" key="3">
    <source>
        <dbReference type="EMBL" id="MFC4821699.1"/>
    </source>
</evidence>
<comment type="caution">
    <text evidence="3">The sequence shown here is derived from an EMBL/GenBank/DDBJ whole genome shotgun (WGS) entry which is preliminary data.</text>
</comment>
<dbReference type="GO" id="GO:0008800">
    <property type="term" value="F:beta-lactamase activity"/>
    <property type="evidence" value="ECO:0007669"/>
    <property type="project" value="UniProtKB-EC"/>
</dbReference>
<keyword evidence="3" id="KW-0378">Hydrolase</keyword>
<reference evidence="4" key="1">
    <citation type="journal article" date="2019" name="Int. J. Syst. Evol. Microbiol.">
        <title>The Global Catalogue of Microorganisms (GCM) 10K type strain sequencing project: providing services to taxonomists for standard genome sequencing and annotation.</title>
        <authorList>
            <consortium name="The Broad Institute Genomics Platform"/>
            <consortium name="The Broad Institute Genome Sequencing Center for Infectious Disease"/>
            <person name="Wu L."/>
            <person name="Ma J."/>
        </authorList>
    </citation>
    <scope>NUCLEOTIDE SEQUENCE [LARGE SCALE GENOMIC DNA]</scope>
    <source>
        <strain evidence="4">CCUG 30340</strain>
    </source>
</reference>
<protein>
    <submittedName>
        <fullName evidence="3">Subclass B3 metallo-beta-lactamase</fullName>
        <ecNumber evidence="3">3.5.2.6</ecNumber>
    </submittedName>
</protein>
<evidence type="ECO:0000259" key="2">
    <source>
        <dbReference type="SMART" id="SM00849"/>
    </source>
</evidence>
<feature type="domain" description="Metallo-beta-lactamase" evidence="2">
    <location>
        <begin position="61"/>
        <end position="258"/>
    </location>
</feature>
<gene>
    <name evidence="3" type="primary">bla</name>
    <name evidence="3" type="ORF">ACFO6Q_15305</name>
</gene>
<dbReference type="CDD" id="cd16290">
    <property type="entry name" value="AIM-1_SMB-1-like_MBL-B3"/>
    <property type="match status" value="1"/>
</dbReference>
<keyword evidence="4" id="KW-1185">Reference proteome</keyword>
<dbReference type="SUPFAM" id="SSF56281">
    <property type="entry name" value="Metallo-hydrolase/oxidoreductase"/>
    <property type="match status" value="1"/>
</dbReference>
<dbReference type="PANTHER" id="PTHR42951:SF17">
    <property type="entry name" value="METALLO-BETA-LACTAMASE DOMAIN-CONTAINING PROTEIN"/>
    <property type="match status" value="1"/>
</dbReference>
<name>A0ABV9QYK8_9GAMM</name>
<keyword evidence="1" id="KW-0732">Signal</keyword>
<dbReference type="NCBIfam" id="NF033105">
    <property type="entry name" value="bla_subclass_B3"/>
    <property type="match status" value="1"/>
</dbReference>
<dbReference type="InterPro" id="IPR050855">
    <property type="entry name" value="NDM-1-like"/>
</dbReference>
<dbReference type="InterPro" id="IPR036866">
    <property type="entry name" value="RibonucZ/Hydroxyglut_hydro"/>
</dbReference>
<dbReference type="EMBL" id="JBHSHD010000010">
    <property type="protein sequence ID" value="MFC4821699.1"/>
    <property type="molecule type" value="Genomic_DNA"/>
</dbReference>
<feature type="signal peptide" evidence="1">
    <location>
        <begin position="1"/>
        <end position="24"/>
    </location>
</feature>
<feature type="chain" id="PRO_5045849551" evidence="1">
    <location>
        <begin position="25"/>
        <end position="316"/>
    </location>
</feature>